<name>A0A0D8Y178_DICVI</name>
<feature type="compositionally biased region" description="Low complexity" evidence="1">
    <location>
        <begin position="129"/>
        <end position="156"/>
    </location>
</feature>
<dbReference type="AlphaFoldDB" id="A0A0D8Y178"/>
<evidence type="ECO:0000313" key="3">
    <source>
        <dbReference type="Proteomes" id="UP000053766"/>
    </source>
</evidence>
<keyword evidence="3" id="KW-1185">Reference proteome</keyword>
<evidence type="ECO:0000313" key="2">
    <source>
        <dbReference type="EMBL" id="KJH49789.1"/>
    </source>
</evidence>
<protein>
    <submittedName>
        <fullName evidence="2">Uncharacterized protein</fullName>
    </submittedName>
</protein>
<dbReference type="Proteomes" id="UP000053766">
    <property type="component" value="Unassembled WGS sequence"/>
</dbReference>
<organism evidence="2 3">
    <name type="scientific">Dictyocaulus viviparus</name>
    <name type="common">Bovine lungworm</name>
    <dbReference type="NCBI Taxonomy" id="29172"/>
    <lineage>
        <taxon>Eukaryota</taxon>
        <taxon>Metazoa</taxon>
        <taxon>Ecdysozoa</taxon>
        <taxon>Nematoda</taxon>
        <taxon>Chromadorea</taxon>
        <taxon>Rhabditida</taxon>
        <taxon>Rhabditina</taxon>
        <taxon>Rhabditomorpha</taxon>
        <taxon>Strongyloidea</taxon>
        <taxon>Metastrongylidae</taxon>
        <taxon>Dictyocaulus</taxon>
    </lineage>
</organism>
<accession>A0A0D8Y178</accession>
<dbReference type="OrthoDB" id="21060at2759"/>
<reference evidence="2 3" key="1">
    <citation type="submission" date="2013-11" db="EMBL/GenBank/DDBJ databases">
        <title>Draft genome of the bovine lungworm Dictyocaulus viviparus.</title>
        <authorList>
            <person name="Mitreva M."/>
        </authorList>
    </citation>
    <scope>NUCLEOTIDE SEQUENCE [LARGE SCALE GENOMIC DNA]</scope>
    <source>
        <strain evidence="2 3">HannoverDv2000</strain>
    </source>
</reference>
<feature type="region of interest" description="Disordered" evidence="1">
    <location>
        <begin position="123"/>
        <end position="160"/>
    </location>
</feature>
<dbReference type="EMBL" id="KN716223">
    <property type="protein sequence ID" value="KJH49789.1"/>
    <property type="molecule type" value="Genomic_DNA"/>
</dbReference>
<proteinExistence type="predicted"/>
<reference evidence="3" key="2">
    <citation type="journal article" date="2016" name="Sci. Rep.">
        <title>Dictyocaulus viviparus genome, variome and transcriptome elucidate lungworm biology and support future intervention.</title>
        <authorList>
            <person name="McNulty S.N."/>
            <person name="Strube C."/>
            <person name="Rosa B.A."/>
            <person name="Martin J.C."/>
            <person name="Tyagi R."/>
            <person name="Choi Y.J."/>
            <person name="Wang Q."/>
            <person name="Hallsworth Pepin K."/>
            <person name="Zhang X."/>
            <person name="Ozersky P."/>
            <person name="Wilson R.K."/>
            <person name="Sternberg P.W."/>
            <person name="Gasser R.B."/>
            <person name="Mitreva M."/>
        </authorList>
    </citation>
    <scope>NUCLEOTIDE SEQUENCE [LARGE SCALE GENOMIC DNA]</scope>
    <source>
        <strain evidence="3">HannoverDv2000</strain>
    </source>
</reference>
<gene>
    <name evidence="2" type="ORF">DICVIV_04042</name>
</gene>
<evidence type="ECO:0000256" key="1">
    <source>
        <dbReference type="SAM" id="MobiDB-lite"/>
    </source>
</evidence>
<sequence length="252" mass="28396">MLRRINIIPEIEVPDSGPDECIVVKMSDDQMPFKMEPVNHEDTVREALTNLLLDPNDVVQCIRKCMGRGCYIEEEAIQLISEAAQYRLHEIVEELVNVATFRVRNLDNLDALLEEESSNVLGNKSEMATLSESDSSTTKETTYSNTDTSDITSNSDLASNRSINEAEYESEQMEIHVDEQQQPIEGTAAGETAPKFTHLGRIYSAAEREPGKIYQRIIRVNTDDLHLVAYENKFSFGPLISFKLATRSFTAQ</sequence>